<keyword evidence="1" id="KW-0378">Hydrolase</keyword>
<dbReference type="PANTHER" id="PTHR43283:SF11">
    <property type="entry name" value="BETA-LACTAMASE-RELATED DOMAIN-CONTAINING PROTEIN"/>
    <property type="match status" value="1"/>
</dbReference>
<keyword evidence="4" id="KW-1185">Reference proteome</keyword>
<dbReference type="EMBL" id="AYZE01000005">
    <property type="protein sequence ID" value="KRM92678.1"/>
    <property type="molecule type" value="Genomic_DNA"/>
</dbReference>
<proteinExistence type="predicted"/>
<comment type="caution">
    <text evidence="3">The sequence shown here is derived from an EMBL/GenBank/DDBJ whole genome shotgun (WGS) entry which is preliminary data.</text>
</comment>
<dbReference type="GO" id="GO:0016787">
    <property type="term" value="F:hydrolase activity"/>
    <property type="evidence" value="ECO:0007669"/>
    <property type="project" value="UniProtKB-KW"/>
</dbReference>
<organism evidence="3 4">
    <name type="scientific">Liquorilactobacillus cacaonum DSM 21116</name>
    <dbReference type="NCBI Taxonomy" id="1423729"/>
    <lineage>
        <taxon>Bacteria</taxon>
        <taxon>Bacillati</taxon>
        <taxon>Bacillota</taxon>
        <taxon>Bacilli</taxon>
        <taxon>Lactobacillales</taxon>
        <taxon>Lactobacillaceae</taxon>
        <taxon>Liquorilactobacillus</taxon>
    </lineage>
</organism>
<protein>
    <submittedName>
        <fullName evidence="3">Beta-lactamase class C related penicillin binding protein</fullName>
    </submittedName>
</protein>
<dbReference type="STRING" id="1423729.FC80_GL001616"/>
<evidence type="ECO:0000259" key="2">
    <source>
        <dbReference type="Pfam" id="PF00144"/>
    </source>
</evidence>
<dbReference type="InterPro" id="IPR012338">
    <property type="entry name" value="Beta-lactam/transpept-like"/>
</dbReference>
<dbReference type="Proteomes" id="UP000051131">
    <property type="component" value="Unassembled WGS sequence"/>
</dbReference>
<dbReference type="PATRIC" id="fig|1423729.3.peg.1640"/>
<dbReference type="InterPro" id="IPR001466">
    <property type="entry name" value="Beta-lactam-related"/>
</dbReference>
<sequence length="334" mass="38001">MEKEKISWIEGYIADSLRRNSIYGSSYSISTENEIIKKFIGTQGDGKYNVPIKEGMIYDLASLTKVVGTTTRILQLIADGKLGLKTRVGQILTNLNYSEIMIENLLLHNSGLPADVSNAKFLTKEELVKEIKEVSLIKKPGIETIYSDLGFIILGWVIEKIDGNLKNSFDKNIFRPLKMKDTGYNLSGNPLSNYVPTENEIRRGGVIQGEVHDYKAYLLNGISGHAGVFSTLNDLDNFVKMYIDHGKFEGRQILEESVFDCFTQYNKNGRTLGWQVWNHDISKLWHTGFTGTSIAIDLVEKTSFVCLTNRVYPNRNNDNWIKDRKKLMEVFFEK</sequence>
<evidence type="ECO:0000313" key="3">
    <source>
        <dbReference type="EMBL" id="KRM92678.1"/>
    </source>
</evidence>
<evidence type="ECO:0000256" key="1">
    <source>
        <dbReference type="ARBA" id="ARBA00022801"/>
    </source>
</evidence>
<dbReference type="Pfam" id="PF00144">
    <property type="entry name" value="Beta-lactamase"/>
    <property type="match status" value="1"/>
</dbReference>
<dbReference type="RefSeq" id="WP_057828276.1">
    <property type="nucleotide sequence ID" value="NZ_AYZE01000005.1"/>
</dbReference>
<dbReference type="SUPFAM" id="SSF56601">
    <property type="entry name" value="beta-lactamase/transpeptidase-like"/>
    <property type="match status" value="1"/>
</dbReference>
<dbReference type="PANTHER" id="PTHR43283">
    <property type="entry name" value="BETA-LACTAMASE-RELATED"/>
    <property type="match status" value="1"/>
</dbReference>
<dbReference type="AlphaFoldDB" id="A0A0R2CY06"/>
<gene>
    <name evidence="3" type="ORF">FC80_GL001616</name>
</gene>
<reference evidence="3 4" key="1">
    <citation type="journal article" date="2015" name="Genome Announc.">
        <title>Expanding the biotechnology potential of lactobacilli through comparative genomics of 213 strains and associated genera.</title>
        <authorList>
            <person name="Sun Z."/>
            <person name="Harris H.M."/>
            <person name="McCann A."/>
            <person name="Guo C."/>
            <person name="Argimon S."/>
            <person name="Zhang W."/>
            <person name="Yang X."/>
            <person name="Jeffery I.B."/>
            <person name="Cooney J.C."/>
            <person name="Kagawa T.F."/>
            <person name="Liu W."/>
            <person name="Song Y."/>
            <person name="Salvetti E."/>
            <person name="Wrobel A."/>
            <person name="Rasinkangas P."/>
            <person name="Parkhill J."/>
            <person name="Rea M.C."/>
            <person name="O'Sullivan O."/>
            <person name="Ritari J."/>
            <person name="Douillard F.P."/>
            <person name="Paul Ross R."/>
            <person name="Yang R."/>
            <person name="Briner A.E."/>
            <person name="Felis G.E."/>
            <person name="de Vos W.M."/>
            <person name="Barrangou R."/>
            <person name="Klaenhammer T.R."/>
            <person name="Caufield P.W."/>
            <person name="Cui Y."/>
            <person name="Zhang H."/>
            <person name="O'Toole P.W."/>
        </authorList>
    </citation>
    <scope>NUCLEOTIDE SEQUENCE [LARGE SCALE GENOMIC DNA]</scope>
    <source>
        <strain evidence="3 4">DSM 21116</strain>
    </source>
</reference>
<accession>A0A0R2CY06</accession>
<feature type="domain" description="Beta-lactamase-related" evidence="2">
    <location>
        <begin position="22"/>
        <end position="318"/>
    </location>
</feature>
<dbReference type="InterPro" id="IPR050789">
    <property type="entry name" value="Diverse_Enzym_Activities"/>
</dbReference>
<name>A0A0R2CY06_9LACO</name>
<evidence type="ECO:0000313" key="4">
    <source>
        <dbReference type="Proteomes" id="UP000051131"/>
    </source>
</evidence>
<dbReference type="Gene3D" id="3.40.710.10">
    <property type="entry name" value="DD-peptidase/beta-lactamase superfamily"/>
    <property type="match status" value="1"/>
</dbReference>